<evidence type="ECO:0000313" key="4">
    <source>
        <dbReference type="Proteomes" id="UP000235619"/>
    </source>
</evidence>
<dbReference type="InterPro" id="IPR027396">
    <property type="entry name" value="DsrEFH-like"/>
</dbReference>
<name>A0A2N7PNK4_9BACT</name>
<dbReference type="AlphaFoldDB" id="A0A2N7PNK4"/>
<reference evidence="3 4" key="1">
    <citation type="submission" date="2018-01" db="EMBL/GenBank/DDBJ databases">
        <title>Metagenomic assembled genomes from two thermal pools in the Uzon Caldera, Kamchatka, Russia.</title>
        <authorList>
            <person name="Wilkins L."/>
            <person name="Ettinger C."/>
        </authorList>
    </citation>
    <scope>NUCLEOTIDE SEQUENCE [LARGE SCALE GENOMIC DNA]</scope>
    <source>
        <strain evidence="2">ARK-04</strain>
        <strain evidence="1">ZAV-08</strain>
    </source>
</reference>
<evidence type="ECO:0000313" key="2">
    <source>
        <dbReference type="EMBL" id="PMP97185.1"/>
    </source>
</evidence>
<protein>
    <submittedName>
        <fullName evidence="1">Cytoplasmic protein</fullName>
    </submittedName>
</protein>
<dbReference type="Gene3D" id="3.40.1260.10">
    <property type="entry name" value="DsrEFH-like"/>
    <property type="match status" value="1"/>
</dbReference>
<dbReference type="Proteomes" id="UP000235460">
    <property type="component" value="Unassembled WGS sequence"/>
</dbReference>
<dbReference type="EMBL" id="PNIK01000057">
    <property type="protein sequence ID" value="PMP67198.1"/>
    <property type="molecule type" value="Genomic_DNA"/>
</dbReference>
<organism evidence="1 3">
    <name type="scientific">Thermodesulfobacterium geofontis</name>
    <dbReference type="NCBI Taxonomy" id="1295609"/>
    <lineage>
        <taxon>Bacteria</taxon>
        <taxon>Pseudomonadati</taxon>
        <taxon>Thermodesulfobacteriota</taxon>
        <taxon>Thermodesulfobacteria</taxon>
        <taxon>Thermodesulfobacteriales</taxon>
        <taxon>Thermodesulfobacteriaceae</taxon>
        <taxon>Thermodesulfobacterium</taxon>
    </lineage>
</organism>
<dbReference type="EMBL" id="PNJD01000227">
    <property type="protein sequence ID" value="PMP97185.1"/>
    <property type="molecule type" value="Genomic_DNA"/>
</dbReference>
<dbReference type="Proteomes" id="UP000235619">
    <property type="component" value="Unassembled WGS sequence"/>
</dbReference>
<dbReference type="SUPFAM" id="SSF75169">
    <property type="entry name" value="DsrEFH-like"/>
    <property type="match status" value="1"/>
</dbReference>
<gene>
    <name evidence="2" type="ORF">C0169_03755</name>
    <name evidence="1" type="ORF">C0190_03775</name>
</gene>
<accession>A0A2N7PNK4</accession>
<proteinExistence type="predicted"/>
<evidence type="ECO:0000313" key="1">
    <source>
        <dbReference type="EMBL" id="PMP67198.1"/>
    </source>
</evidence>
<comment type="caution">
    <text evidence="1">The sequence shown here is derived from an EMBL/GenBank/DDBJ whole genome shotgun (WGS) entry which is preliminary data.</text>
</comment>
<evidence type="ECO:0000313" key="3">
    <source>
        <dbReference type="Proteomes" id="UP000235460"/>
    </source>
</evidence>
<sequence length="115" mass="12824">MSKIVIFAFKGDFMRFIHVLLNALDLNEKGIETKIVIEGEATKLISELVSEKSPLYNLFKKVREKNLVAGVCKLCSQKMGTLESSIKEGFTILEDMNGHAGMAPFIKQGYIVITL</sequence>